<feature type="region of interest" description="Disordered" evidence="9">
    <location>
        <begin position="1"/>
        <end position="22"/>
    </location>
</feature>
<evidence type="ECO:0000256" key="4">
    <source>
        <dbReference type="ARBA" id="ARBA00022777"/>
    </source>
</evidence>
<protein>
    <recommendedName>
        <fullName evidence="7">mitogen-activated protein kinase kinase</fullName>
        <ecNumber evidence="7">2.7.12.2</ecNumber>
    </recommendedName>
</protein>
<dbReference type="CDD" id="cd06618">
    <property type="entry name" value="PKc_MKK7"/>
    <property type="match status" value="1"/>
</dbReference>
<evidence type="ECO:0000256" key="9">
    <source>
        <dbReference type="SAM" id="MobiDB-lite"/>
    </source>
</evidence>
<dbReference type="Gene3D" id="3.30.200.20">
    <property type="entry name" value="Phosphorylase Kinase, domain 1"/>
    <property type="match status" value="1"/>
</dbReference>
<evidence type="ECO:0000256" key="3">
    <source>
        <dbReference type="ARBA" id="ARBA00022741"/>
    </source>
</evidence>
<accession>A0A8S1EJF1</accession>
<keyword evidence="3" id="KW-0547">Nucleotide-binding</keyword>
<feature type="domain" description="Protein kinase" evidence="10">
    <location>
        <begin position="63"/>
        <end position="317"/>
    </location>
</feature>
<evidence type="ECO:0000256" key="8">
    <source>
        <dbReference type="SAM" id="Coils"/>
    </source>
</evidence>
<dbReference type="Gene3D" id="1.10.510.10">
    <property type="entry name" value="Transferase(Phosphotransferase) domain 1"/>
    <property type="match status" value="1"/>
</dbReference>
<keyword evidence="4" id="KW-0418">Kinase</keyword>
<name>A0A8S1EJF1_9PELO</name>
<comment type="caution">
    <text evidence="11">The sequence shown here is derived from an EMBL/GenBank/DDBJ whole genome shotgun (WGS) entry which is preliminary data.</text>
</comment>
<sequence>MSREEFSLGGLGNLAPANDRSQLIHPAQPDRYQYAARRLEEAQGNSGYLTLNGHRRKVDFKELKNIGYIGHGSCGTVEKYEYEGVIMAVKAMPITQNSYEVSRIMMDLTVICRSFDCPYIVKCYGYFITNQNVYVCMECMATCLDRLLKLIQQPIPENIIGVLCVSIVKALHYLKHTHKIMHRDVKPSNILLDWNGTIKLCDFGIAGQLIESRAHSRQAGCPLYMGPERLDPNNQDSYDIRSDVWSFGLTLVELATGKYPFPGNEFEMMMSIINDDPPRLKPSDGFTPMFCNLVEQCLQKKPENRPNYDELLEHPFLEHYQNTSIDVEGWFSDVMEGWETKEAQETKLSDQFTTSLQQQIKMLQIENAFLRNQTNTENECKIQSNVPHHRSVNEISVNAGETWCQLPPFHPPVHALIPEKAAQRFKRFSHEVPEVRNFRDHSMPRSTTNSLRDKSSSFIVSESDLLVDLEQNERKNAVLERQLRHSKQREQDQEKVINSLSAKIKELEEKNQQLTGYANTEKRALMEEVLELQKRIDEMTPAIAEKEMKIAQIENERAEIANKLRNANVEQSNLQIEISQLREDISIKNNKLKRMGDDAKLLESKIQSLERTIDDLKIREAKCLDEISHYSEKVRELELICVNDKRLIDQAKEENTLLIKENAKISTKLSHFEKKETETVRVEKREVIHSDEEFEEMRRALESEQSNVVSLNAKLEIFKQRCNDLQMALSEHELIDEQQASERRRVEKELNALHALSKSLSSENKILREDKLATDEIISDLKLKVKTLENNAKASEELFLEKKKMHAAKILELEEEALRKHQKYLEFEELSKTLHQITSLLPSKTSSMTYECKK</sequence>
<keyword evidence="1" id="KW-0723">Serine/threonine-protein kinase</keyword>
<dbReference type="PANTHER" id="PTHR48013">
    <property type="entry name" value="DUAL SPECIFICITY MITOGEN-ACTIVATED PROTEIN KINASE KINASE 5-RELATED"/>
    <property type="match status" value="1"/>
</dbReference>
<evidence type="ECO:0000256" key="5">
    <source>
        <dbReference type="ARBA" id="ARBA00022840"/>
    </source>
</evidence>
<keyword evidence="8" id="KW-0175">Coiled coil</keyword>
<keyword evidence="2" id="KW-0808">Transferase</keyword>
<dbReference type="AlphaFoldDB" id="A0A8S1EJF1"/>
<proteinExistence type="inferred from homology"/>
<evidence type="ECO:0000256" key="2">
    <source>
        <dbReference type="ARBA" id="ARBA00022679"/>
    </source>
</evidence>
<dbReference type="SUPFAM" id="SSF56112">
    <property type="entry name" value="Protein kinase-like (PK-like)"/>
    <property type="match status" value="1"/>
</dbReference>
<evidence type="ECO:0000313" key="12">
    <source>
        <dbReference type="Proteomes" id="UP000494206"/>
    </source>
</evidence>
<dbReference type="GO" id="GO:0004674">
    <property type="term" value="F:protein serine/threonine kinase activity"/>
    <property type="evidence" value="ECO:0007669"/>
    <property type="project" value="UniProtKB-KW"/>
</dbReference>
<dbReference type="InterPro" id="IPR011009">
    <property type="entry name" value="Kinase-like_dom_sf"/>
</dbReference>
<keyword evidence="12" id="KW-1185">Reference proteome</keyword>
<gene>
    <name evidence="11" type="ORF">CBOVIS_LOCUS2851</name>
</gene>
<organism evidence="11 12">
    <name type="scientific">Caenorhabditis bovis</name>
    <dbReference type="NCBI Taxonomy" id="2654633"/>
    <lineage>
        <taxon>Eukaryota</taxon>
        <taxon>Metazoa</taxon>
        <taxon>Ecdysozoa</taxon>
        <taxon>Nematoda</taxon>
        <taxon>Chromadorea</taxon>
        <taxon>Rhabditida</taxon>
        <taxon>Rhabditina</taxon>
        <taxon>Rhabditomorpha</taxon>
        <taxon>Rhabditoidea</taxon>
        <taxon>Rhabditidae</taxon>
        <taxon>Peloderinae</taxon>
        <taxon>Caenorhabditis</taxon>
    </lineage>
</organism>
<reference evidence="11 12" key="1">
    <citation type="submission" date="2020-04" db="EMBL/GenBank/DDBJ databases">
        <authorList>
            <person name="Laetsch R D."/>
            <person name="Stevens L."/>
            <person name="Kumar S."/>
            <person name="Blaxter L. M."/>
        </authorList>
    </citation>
    <scope>NUCLEOTIDE SEQUENCE [LARGE SCALE GENOMIC DNA]</scope>
</reference>
<feature type="coiled-coil region" evidence="8">
    <location>
        <begin position="694"/>
        <end position="721"/>
    </location>
</feature>
<dbReference type="PROSITE" id="PS50011">
    <property type="entry name" value="PROTEIN_KINASE_DOM"/>
    <property type="match status" value="1"/>
</dbReference>
<dbReference type="EMBL" id="CADEPM010000002">
    <property type="protein sequence ID" value="CAB3399783.1"/>
    <property type="molecule type" value="Genomic_DNA"/>
</dbReference>
<dbReference type="FunFam" id="3.30.200.20:FF:000040">
    <property type="entry name" value="Dual specificity mitogen-activated protein kinase kinase"/>
    <property type="match status" value="1"/>
</dbReference>
<comment type="similarity">
    <text evidence="6">Belongs to the protein kinase superfamily. STE Ser/Thr protein kinase family. MAP kinase kinase subfamily.</text>
</comment>
<dbReference type="GO" id="GO:0051403">
    <property type="term" value="P:stress-activated MAPK cascade"/>
    <property type="evidence" value="ECO:0007669"/>
    <property type="project" value="TreeGrafter"/>
</dbReference>
<dbReference type="EC" id="2.7.12.2" evidence="7"/>
<dbReference type="InterPro" id="IPR008271">
    <property type="entry name" value="Ser/Thr_kinase_AS"/>
</dbReference>
<keyword evidence="5" id="KW-0067">ATP-binding</keyword>
<dbReference type="GO" id="GO:0005524">
    <property type="term" value="F:ATP binding"/>
    <property type="evidence" value="ECO:0007669"/>
    <property type="project" value="UniProtKB-KW"/>
</dbReference>
<dbReference type="GO" id="GO:0004708">
    <property type="term" value="F:MAP kinase kinase activity"/>
    <property type="evidence" value="ECO:0007669"/>
    <property type="project" value="UniProtKB-EC"/>
</dbReference>
<evidence type="ECO:0000256" key="7">
    <source>
        <dbReference type="ARBA" id="ARBA00038999"/>
    </source>
</evidence>
<evidence type="ECO:0000256" key="6">
    <source>
        <dbReference type="ARBA" id="ARBA00038035"/>
    </source>
</evidence>
<dbReference type="PROSITE" id="PS00108">
    <property type="entry name" value="PROTEIN_KINASE_ST"/>
    <property type="match status" value="1"/>
</dbReference>
<dbReference type="InterPro" id="IPR000719">
    <property type="entry name" value="Prot_kinase_dom"/>
</dbReference>
<dbReference type="SMART" id="SM00220">
    <property type="entry name" value="S_TKc"/>
    <property type="match status" value="1"/>
</dbReference>
<evidence type="ECO:0000313" key="11">
    <source>
        <dbReference type="EMBL" id="CAB3399783.1"/>
    </source>
</evidence>
<evidence type="ECO:0000256" key="1">
    <source>
        <dbReference type="ARBA" id="ARBA00022527"/>
    </source>
</evidence>
<dbReference type="OrthoDB" id="10252354at2759"/>
<feature type="coiled-coil region" evidence="8">
    <location>
        <begin position="469"/>
        <end position="668"/>
    </location>
</feature>
<evidence type="ECO:0000259" key="10">
    <source>
        <dbReference type="PROSITE" id="PS50011"/>
    </source>
</evidence>
<dbReference type="Pfam" id="PF00069">
    <property type="entry name" value="Pkinase"/>
    <property type="match status" value="1"/>
</dbReference>
<dbReference type="Proteomes" id="UP000494206">
    <property type="component" value="Unassembled WGS sequence"/>
</dbReference>
<dbReference type="PANTHER" id="PTHR48013:SF11">
    <property type="entry name" value="LICORNE"/>
    <property type="match status" value="1"/>
</dbReference>